<dbReference type="HAMAP" id="MF_00003">
    <property type="entry name" value="RbfA"/>
    <property type="match status" value="1"/>
</dbReference>
<evidence type="ECO:0000313" key="3">
    <source>
        <dbReference type="EMBL" id="CDQ11007.1"/>
    </source>
</evidence>
<comment type="similarity">
    <text evidence="2">Belongs to the RbfA family.</text>
</comment>
<name>A0A060UQZ7_9PROT</name>
<comment type="subcellular location">
    <subcellularLocation>
        <location evidence="2">Cytoplasm</location>
    </subcellularLocation>
</comment>
<accession>A0A060UQZ7</accession>
<evidence type="ECO:0000256" key="2">
    <source>
        <dbReference type="HAMAP-Rule" id="MF_00003"/>
    </source>
</evidence>
<dbReference type="InterPro" id="IPR020053">
    <property type="entry name" value="Ribosome-bd_factorA_CS"/>
</dbReference>
<dbReference type="PANTHER" id="PTHR33515:SF1">
    <property type="entry name" value="RIBOSOME-BINDING FACTOR A, CHLOROPLASTIC-RELATED"/>
    <property type="match status" value="1"/>
</dbReference>
<dbReference type="SUPFAM" id="SSF89919">
    <property type="entry name" value="Ribosome-binding factor A, RbfA"/>
    <property type="match status" value="1"/>
</dbReference>
<keyword evidence="2" id="KW-0963">Cytoplasm</keyword>
<dbReference type="Pfam" id="PF02033">
    <property type="entry name" value="RBFA"/>
    <property type="match status" value="1"/>
</dbReference>
<gene>
    <name evidence="2 3" type="primary">rbfA</name>
    <name evidence="6" type="ORF">AFERRI_20596</name>
    <name evidence="3" type="ORF">AFERRI_470036</name>
    <name evidence="4" type="ORF">BBC27_13095</name>
    <name evidence="5" type="ORF">H2515_03015</name>
</gene>
<evidence type="ECO:0000313" key="6">
    <source>
        <dbReference type="EMBL" id="SMH65812.1"/>
    </source>
</evidence>
<evidence type="ECO:0000313" key="9">
    <source>
        <dbReference type="Proteomes" id="UP000595420"/>
    </source>
</evidence>
<dbReference type="PROSITE" id="PS01319">
    <property type="entry name" value="RBFA"/>
    <property type="match status" value="1"/>
</dbReference>
<dbReference type="EMBL" id="LT841305">
    <property type="protein sequence ID" value="SMH65812.1"/>
    <property type="molecule type" value="Genomic_DNA"/>
</dbReference>
<reference evidence="5 9" key="5">
    <citation type="submission" date="2020-07" db="EMBL/GenBank/DDBJ databases">
        <title>Complete genome sequence analysis of Acidithiobacillus ferrivorans XJFY6S-08 reveals extreme environmental adaptation to alpine acid mine drainage.</title>
        <authorList>
            <person name="Yan L."/>
            <person name="Ni Y."/>
        </authorList>
    </citation>
    <scope>NUCLEOTIDE SEQUENCE [LARGE SCALE GENOMIC DNA]</scope>
    <source>
        <strain evidence="5 9">XJFY6S-08</strain>
    </source>
</reference>
<evidence type="ECO:0000313" key="8">
    <source>
        <dbReference type="Proteomes" id="UP000193925"/>
    </source>
</evidence>
<evidence type="ECO:0000256" key="1">
    <source>
        <dbReference type="ARBA" id="ARBA00022517"/>
    </source>
</evidence>
<dbReference type="AlphaFoldDB" id="A0A060UQZ7"/>
<evidence type="ECO:0000313" key="4">
    <source>
        <dbReference type="EMBL" id="OCB02387.1"/>
    </source>
</evidence>
<dbReference type="GO" id="GO:0030490">
    <property type="term" value="P:maturation of SSU-rRNA"/>
    <property type="evidence" value="ECO:0007669"/>
    <property type="project" value="UniProtKB-UniRule"/>
</dbReference>
<protein>
    <recommendedName>
        <fullName evidence="2">Ribosome-binding factor A</fullName>
    </recommendedName>
</protein>
<dbReference type="RefSeq" id="WP_035193841.1">
    <property type="nucleotide sequence ID" value="NZ_CCCS020000042.1"/>
</dbReference>
<comment type="subunit">
    <text evidence="2">Monomer. Binds 30S ribosomal subunits, but not 50S ribosomal subunits or 70S ribosomes.</text>
</comment>
<keyword evidence="8" id="KW-1185">Reference proteome</keyword>
<dbReference type="EMBL" id="MASQ01000096">
    <property type="protein sequence ID" value="OCB02387.1"/>
    <property type="molecule type" value="Genomic_DNA"/>
</dbReference>
<reference evidence="3" key="2">
    <citation type="submission" date="2014-07" db="EMBL/GenBank/DDBJ databases">
        <title>Initial genome analysis of the psychrotolerant acidophile Acidithiobacillus ferrivorans CF27: insights into iron and sulfur oxidation pathways and into biofilm formation.</title>
        <authorList>
            <person name="Talla E."/>
            <person name="Hedrich S."/>
            <person name="Mangenot S."/>
            <person name="Ji B."/>
            <person name="Johnson D.B."/>
            <person name="Barbe V."/>
            <person name="Bonnefoy V."/>
        </authorList>
    </citation>
    <scope>NUCLEOTIDE SEQUENCE [LARGE SCALE GENOMIC DNA]</scope>
    <source>
        <strain evidence="3">CF27</strain>
    </source>
</reference>
<dbReference type="EMBL" id="CP059488">
    <property type="protein sequence ID" value="QQD73301.1"/>
    <property type="molecule type" value="Genomic_DNA"/>
</dbReference>
<keyword evidence="1 2" id="KW-0690">Ribosome biogenesis</keyword>
<reference evidence="4 7" key="3">
    <citation type="submission" date="2016-07" db="EMBL/GenBank/DDBJ databases">
        <title>Draft genome of a psychrotolerant acidophile Acidithiobacillus ferrivorans strain YL15.</title>
        <authorList>
            <person name="Peng T."/>
            <person name="Ma L."/>
            <person name="Nan M."/>
            <person name="An N."/>
            <person name="Wang M."/>
            <person name="Qiu G."/>
            <person name="Zeng W."/>
        </authorList>
    </citation>
    <scope>NUCLEOTIDE SEQUENCE [LARGE SCALE GENOMIC DNA]</scope>
    <source>
        <strain evidence="4 7">YL15</strain>
    </source>
</reference>
<evidence type="ECO:0000313" key="5">
    <source>
        <dbReference type="EMBL" id="QQD73301.1"/>
    </source>
</evidence>
<dbReference type="EMBL" id="CCCS020000042">
    <property type="protein sequence ID" value="CDQ11007.1"/>
    <property type="molecule type" value="Genomic_DNA"/>
</dbReference>
<reference evidence="6 8" key="4">
    <citation type="submission" date="2017-03" db="EMBL/GenBank/DDBJ databases">
        <authorList>
            <person name="Regsiter A."/>
            <person name="William W."/>
        </authorList>
    </citation>
    <scope>NUCLEOTIDE SEQUENCE [LARGE SCALE GENOMIC DNA]</scope>
    <source>
        <strain evidence="6">PRJEB5721</strain>
    </source>
</reference>
<dbReference type="GO" id="GO:0005829">
    <property type="term" value="C:cytosol"/>
    <property type="evidence" value="ECO:0007669"/>
    <property type="project" value="TreeGrafter"/>
</dbReference>
<dbReference type="PANTHER" id="PTHR33515">
    <property type="entry name" value="RIBOSOME-BINDING FACTOR A, CHLOROPLASTIC-RELATED"/>
    <property type="match status" value="1"/>
</dbReference>
<evidence type="ECO:0000313" key="7">
    <source>
        <dbReference type="Proteomes" id="UP000093129"/>
    </source>
</evidence>
<dbReference type="Proteomes" id="UP000193925">
    <property type="component" value="Chromosome AFERRI"/>
</dbReference>
<sequence>MHSSHRAYPRGARVAHLLREEIAAVLPRLHGMPSDLVLLPPSITMVDLPTDMRSATVYFSLMDGPERAGAVRQVLQDHAGEIRQLLGRRLALRRIPPLHFIYDARFDRGAEMAELLAHLPPAQEPEQEDLP</sequence>
<dbReference type="Proteomes" id="UP000595420">
    <property type="component" value="Chromosome"/>
</dbReference>
<dbReference type="InterPro" id="IPR015946">
    <property type="entry name" value="KH_dom-like_a/b"/>
</dbReference>
<dbReference type="GO" id="GO:0043024">
    <property type="term" value="F:ribosomal small subunit binding"/>
    <property type="evidence" value="ECO:0007669"/>
    <property type="project" value="TreeGrafter"/>
</dbReference>
<reference evidence="3" key="1">
    <citation type="submission" date="2014-03" db="EMBL/GenBank/DDBJ databases">
        <authorList>
            <person name="Genoscope - CEA"/>
        </authorList>
    </citation>
    <scope>NUCLEOTIDE SEQUENCE [LARGE SCALE GENOMIC DNA]</scope>
    <source>
        <strain evidence="3">CF27</strain>
    </source>
</reference>
<proteinExistence type="inferred from homology"/>
<comment type="function">
    <text evidence="2">One of several proteins that assist in the late maturation steps of the functional core of the 30S ribosomal subunit. Associates with free 30S ribosomal subunits (but not with 30S subunits that are part of 70S ribosomes or polysomes). Required for efficient processing of 16S rRNA. May interact with the 5'-terminal helix region of 16S rRNA.</text>
</comment>
<dbReference type="Proteomes" id="UP000093129">
    <property type="component" value="Unassembled WGS sequence"/>
</dbReference>
<dbReference type="Gene3D" id="3.30.300.20">
    <property type="match status" value="1"/>
</dbReference>
<organism evidence="3">
    <name type="scientific">Acidithiobacillus ferrivorans</name>
    <dbReference type="NCBI Taxonomy" id="160808"/>
    <lineage>
        <taxon>Bacteria</taxon>
        <taxon>Pseudomonadati</taxon>
        <taxon>Pseudomonadota</taxon>
        <taxon>Acidithiobacillia</taxon>
        <taxon>Acidithiobacillales</taxon>
        <taxon>Acidithiobacillaceae</taxon>
        <taxon>Acidithiobacillus</taxon>
    </lineage>
</organism>
<dbReference type="InterPro" id="IPR023799">
    <property type="entry name" value="RbfA_dom_sf"/>
</dbReference>
<dbReference type="InterPro" id="IPR000238">
    <property type="entry name" value="RbfA"/>
</dbReference>